<reference evidence="4 5" key="1">
    <citation type="journal article" date="2019" name="Environ. Microbiol.">
        <title>At the nexus of three kingdoms: the genome of the mycorrhizal fungus Gigaspora margarita provides insights into plant, endobacterial and fungal interactions.</title>
        <authorList>
            <person name="Venice F."/>
            <person name="Ghignone S."/>
            <person name="Salvioli di Fossalunga A."/>
            <person name="Amselem J."/>
            <person name="Novero M."/>
            <person name="Xianan X."/>
            <person name="Sedzielewska Toro K."/>
            <person name="Morin E."/>
            <person name="Lipzen A."/>
            <person name="Grigoriev I.V."/>
            <person name="Henrissat B."/>
            <person name="Martin F.M."/>
            <person name="Bonfante P."/>
        </authorList>
    </citation>
    <scope>NUCLEOTIDE SEQUENCE [LARGE SCALE GENOMIC DNA]</scope>
    <source>
        <strain evidence="4 5">BEG34</strain>
    </source>
</reference>
<dbReference type="EMBL" id="WTPW01000440">
    <property type="protein sequence ID" value="KAF0511298.1"/>
    <property type="molecule type" value="Genomic_DNA"/>
</dbReference>
<dbReference type="OrthoDB" id="10251809at2759"/>
<keyword evidence="5" id="KW-1185">Reference proteome</keyword>
<keyword evidence="2" id="KW-0677">Repeat</keyword>
<evidence type="ECO:0000256" key="3">
    <source>
        <dbReference type="SAM" id="Phobius"/>
    </source>
</evidence>
<dbReference type="SUPFAM" id="SSF117281">
    <property type="entry name" value="Kelch motif"/>
    <property type="match status" value="1"/>
</dbReference>
<accession>A0A8H4ALY0</accession>
<proteinExistence type="predicted"/>
<evidence type="ECO:0000313" key="4">
    <source>
        <dbReference type="EMBL" id="KAF0511298.1"/>
    </source>
</evidence>
<dbReference type="AlphaFoldDB" id="A0A8H4ALY0"/>
<evidence type="ECO:0000313" key="5">
    <source>
        <dbReference type="Proteomes" id="UP000439903"/>
    </source>
</evidence>
<dbReference type="InterPro" id="IPR015915">
    <property type="entry name" value="Kelch-typ_b-propeller"/>
</dbReference>
<evidence type="ECO:0000256" key="2">
    <source>
        <dbReference type="ARBA" id="ARBA00022737"/>
    </source>
</evidence>
<comment type="caution">
    <text evidence="4">The sequence shown here is derived from an EMBL/GenBank/DDBJ whole genome shotgun (WGS) entry which is preliminary data.</text>
</comment>
<protein>
    <submittedName>
        <fullName evidence="4">Galactose oxidase</fullName>
    </submittedName>
</protein>
<keyword evidence="3" id="KW-1133">Transmembrane helix</keyword>
<dbReference type="Pfam" id="PF24681">
    <property type="entry name" value="Kelch_KLHDC2_KLHL20_DRC7"/>
    <property type="match status" value="1"/>
</dbReference>
<keyword evidence="3" id="KW-0472">Membrane</keyword>
<feature type="transmembrane region" description="Helical" evidence="3">
    <location>
        <begin position="6"/>
        <end position="25"/>
    </location>
</feature>
<sequence length="389" mass="43771">MNCFKITGYNFFIIISISFVINQGIPDLRYKQASALAGTKLYFFGGWFTTTTASPEVWYLDLSNSLNTTTLTWYNDATMPLGYIYGSACVSPIDNTTVYLIGGRMFNLNVQHFYYASEFSIFNSNASQSRAKWQYLNVNGNTNLFYKRDGMQAVFNNEKIFIYGGSNFSVDHPSLDQLFGDMNVLDTTTMLWLPLESSVYSSAAYTATLLPNGQIIYIGGLTNVSSGYAKMSEVQIFDTIFLNWFNKCVSGDSIGARLGHSAVLSHDKSIIIYGGSYGINNTQVFPDTAILNIKTWRWSTPNISQVNAPPPLTFHSATIYNNYMIIAFGLITNVENQTFSNKIYILDTQNYTWVTAISFNSSNLNRLSTENNFMRIEAYILIGIIVFIY</sequence>
<gene>
    <name evidence="4" type="ORF">F8M41_018284</name>
</gene>
<dbReference type="PANTHER" id="PTHR46093">
    <property type="entry name" value="ACYL-COA-BINDING DOMAIN-CONTAINING PROTEIN 5"/>
    <property type="match status" value="1"/>
</dbReference>
<evidence type="ECO:0000256" key="1">
    <source>
        <dbReference type="ARBA" id="ARBA00022441"/>
    </source>
</evidence>
<name>A0A8H4ALY0_GIGMA</name>
<dbReference type="PANTHER" id="PTHR46093:SF3">
    <property type="entry name" value="ACYL-COA-BINDING DOMAIN-CONTAINING PROTEIN 4"/>
    <property type="match status" value="1"/>
</dbReference>
<keyword evidence="1" id="KW-0880">Kelch repeat</keyword>
<dbReference type="Proteomes" id="UP000439903">
    <property type="component" value="Unassembled WGS sequence"/>
</dbReference>
<dbReference type="Gene3D" id="2.120.10.80">
    <property type="entry name" value="Kelch-type beta propeller"/>
    <property type="match status" value="2"/>
</dbReference>
<organism evidence="4 5">
    <name type="scientific">Gigaspora margarita</name>
    <dbReference type="NCBI Taxonomy" id="4874"/>
    <lineage>
        <taxon>Eukaryota</taxon>
        <taxon>Fungi</taxon>
        <taxon>Fungi incertae sedis</taxon>
        <taxon>Mucoromycota</taxon>
        <taxon>Glomeromycotina</taxon>
        <taxon>Glomeromycetes</taxon>
        <taxon>Diversisporales</taxon>
        <taxon>Gigasporaceae</taxon>
        <taxon>Gigaspora</taxon>
    </lineage>
</organism>
<keyword evidence="3" id="KW-0812">Transmembrane</keyword>